<accession>E4RTV0</accession>
<evidence type="ECO:0000313" key="3">
    <source>
        <dbReference type="Proteomes" id="UP000007435"/>
    </source>
</evidence>
<proteinExistence type="predicted"/>
<dbReference type="PANTHER" id="PTHR34990:SF1">
    <property type="entry name" value="UDP-2,3-DIACYLGLUCOSAMINE HYDROLASE"/>
    <property type="match status" value="1"/>
</dbReference>
<dbReference type="InterPro" id="IPR043461">
    <property type="entry name" value="LpxH-like"/>
</dbReference>
<dbReference type="KEGG" id="lby:Lbys_2996"/>
<keyword evidence="1" id="KW-0378">Hydrolase</keyword>
<dbReference type="GO" id="GO:0016020">
    <property type="term" value="C:membrane"/>
    <property type="evidence" value="ECO:0007669"/>
    <property type="project" value="GOC"/>
</dbReference>
<sequence>MNKKYYLERISLEPNKKVYFASDFHLGAPDHAQSLVREKKICAWLDQIKNDAQTLFLVGDLFDFWFEHTRVVPKGYVRFLGKLAELSDLGIDIIIYQGNHDMWMGEYFKEQLNAKILRKPQEYYIGNHRFQIGHGDGLGPGDYNYKFLKVIFESKICRWMFKHLLHPDLSLFLGYSWARLSWKQHDKEAPPPKSINKEKEILYHYCMEEESREHRDFYIFGHRHRVIDIELNPNSRYVNLGDWIQFYTYAVYDGQKLELRKYPEE</sequence>
<dbReference type="AlphaFoldDB" id="E4RTV0"/>
<protein>
    <submittedName>
        <fullName evidence="2">Metallophosphoesterase</fullName>
    </submittedName>
</protein>
<dbReference type="InterPro" id="IPR029052">
    <property type="entry name" value="Metallo-depent_PP-like"/>
</dbReference>
<dbReference type="Gene3D" id="3.60.21.10">
    <property type="match status" value="1"/>
</dbReference>
<reference key="1">
    <citation type="submission" date="2010-11" db="EMBL/GenBank/DDBJ databases">
        <title>The complete genome of Leadbetterella byssophila DSM 17132.</title>
        <authorList>
            <consortium name="US DOE Joint Genome Institute (JGI-PGF)"/>
            <person name="Lucas S."/>
            <person name="Copeland A."/>
            <person name="Lapidus A."/>
            <person name="Glavina del Rio T."/>
            <person name="Dalin E."/>
            <person name="Tice H."/>
            <person name="Bruce D."/>
            <person name="Goodwin L."/>
            <person name="Pitluck S."/>
            <person name="Kyrpides N."/>
            <person name="Mavromatis K."/>
            <person name="Ivanova N."/>
            <person name="Teshima H."/>
            <person name="Brettin T."/>
            <person name="Detter J.C."/>
            <person name="Han C."/>
            <person name="Tapia R."/>
            <person name="Land M."/>
            <person name="Hauser L."/>
            <person name="Markowitz V."/>
            <person name="Cheng J.-F."/>
            <person name="Hugenholtz P."/>
            <person name="Woyke T."/>
            <person name="Wu D."/>
            <person name="Tindall B."/>
            <person name="Pomrenke H.G."/>
            <person name="Brambilla E."/>
            <person name="Klenk H.-P."/>
            <person name="Eisen J.A."/>
        </authorList>
    </citation>
    <scope>NUCLEOTIDE SEQUENCE [LARGE SCALE GENOMIC DNA]</scope>
    <source>
        <strain>DSM 17132</strain>
    </source>
</reference>
<gene>
    <name evidence="2" type="ordered locus">Lbys_2996</name>
</gene>
<dbReference type="GO" id="GO:0009245">
    <property type="term" value="P:lipid A biosynthetic process"/>
    <property type="evidence" value="ECO:0007669"/>
    <property type="project" value="TreeGrafter"/>
</dbReference>
<keyword evidence="3" id="KW-1185">Reference proteome</keyword>
<dbReference type="Proteomes" id="UP000007435">
    <property type="component" value="Chromosome"/>
</dbReference>
<evidence type="ECO:0000313" key="2">
    <source>
        <dbReference type="EMBL" id="ADQ18658.1"/>
    </source>
</evidence>
<dbReference type="GO" id="GO:0008758">
    <property type="term" value="F:UDP-2,3-diacylglucosamine hydrolase activity"/>
    <property type="evidence" value="ECO:0007669"/>
    <property type="project" value="TreeGrafter"/>
</dbReference>
<dbReference type="EMBL" id="CP002305">
    <property type="protein sequence ID" value="ADQ18658.1"/>
    <property type="molecule type" value="Genomic_DNA"/>
</dbReference>
<evidence type="ECO:0000256" key="1">
    <source>
        <dbReference type="ARBA" id="ARBA00022801"/>
    </source>
</evidence>
<name>E4RTV0_LEAB4</name>
<organism evidence="2 3">
    <name type="scientific">Leadbetterella byssophila (strain DSM 17132 / JCM 16389 / KACC 11308 / NBRC 106382 / 4M15)</name>
    <dbReference type="NCBI Taxonomy" id="649349"/>
    <lineage>
        <taxon>Bacteria</taxon>
        <taxon>Pseudomonadati</taxon>
        <taxon>Bacteroidota</taxon>
        <taxon>Cytophagia</taxon>
        <taxon>Cytophagales</taxon>
        <taxon>Leadbetterellaceae</taxon>
        <taxon>Leadbetterella</taxon>
    </lineage>
</organism>
<dbReference type="STRING" id="649349.Lbys_2996"/>
<reference evidence="2 3" key="2">
    <citation type="journal article" date="2011" name="Stand. Genomic Sci.">
        <title>Complete genome sequence of Leadbetterella byssophila type strain (4M15).</title>
        <authorList>
            <person name="Abt B."/>
            <person name="Teshima H."/>
            <person name="Lucas S."/>
            <person name="Lapidus A."/>
            <person name="Del Rio T.G."/>
            <person name="Nolan M."/>
            <person name="Tice H."/>
            <person name="Cheng J.F."/>
            <person name="Pitluck S."/>
            <person name="Liolios K."/>
            <person name="Pagani I."/>
            <person name="Ivanova N."/>
            <person name="Mavromatis K."/>
            <person name="Pati A."/>
            <person name="Tapia R."/>
            <person name="Han C."/>
            <person name="Goodwin L."/>
            <person name="Chen A."/>
            <person name="Palaniappan K."/>
            <person name="Land M."/>
            <person name="Hauser L."/>
            <person name="Chang Y.J."/>
            <person name="Jeffries C.D."/>
            <person name="Rohde M."/>
            <person name="Goker M."/>
            <person name="Tindall B.J."/>
            <person name="Detter J.C."/>
            <person name="Woyke T."/>
            <person name="Bristow J."/>
            <person name="Eisen J.A."/>
            <person name="Markowitz V."/>
            <person name="Hugenholtz P."/>
            <person name="Klenk H.P."/>
            <person name="Kyrpides N.C."/>
        </authorList>
    </citation>
    <scope>NUCLEOTIDE SEQUENCE [LARGE SCALE GENOMIC DNA]</scope>
    <source>
        <strain evidence="3">DSM 17132 / JCM 16389 / KACC 11308 / NBRC 106382 / 4M15</strain>
    </source>
</reference>
<dbReference type="HOGENOM" id="CLU_074586_1_0_10"/>
<dbReference type="PANTHER" id="PTHR34990">
    <property type="entry name" value="UDP-2,3-DIACYLGLUCOSAMINE HYDROLASE-RELATED"/>
    <property type="match status" value="1"/>
</dbReference>
<dbReference type="CDD" id="cd07398">
    <property type="entry name" value="MPP_YbbF-LpxH"/>
    <property type="match status" value="1"/>
</dbReference>
<dbReference type="SUPFAM" id="SSF56300">
    <property type="entry name" value="Metallo-dependent phosphatases"/>
    <property type="match status" value="1"/>
</dbReference>
<dbReference type="eggNOG" id="COG2908">
    <property type="taxonomic scope" value="Bacteria"/>
</dbReference>